<evidence type="ECO:0000256" key="3">
    <source>
        <dbReference type="ARBA" id="ARBA00022490"/>
    </source>
</evidence>
<protein>
    <submittedName>
        <fullName evidence="4">Dcp1-like decapping</fullName>
    </submittedName>
</protein>
<dbReference type="GeneID" id="36318542"/>
<comment type="similarity">
    <text evidence="2">Belongs to the DCP1 family.</text>
</comment>
<evidence type="ECO:0000313" key="5">
    <source>
        <dbReference type="Proteomes" id="UP000034350"/>
    </source>
</evidence>
<evidence type="ECO:0000256" key="2">
    <source>
        <dbReference type="ARBA" id="ARBA00008778"/>
    </source>
</evidence>
<dbReference type="RefSeq" id="XP_024332379.1">
    <property type="nucleotide sequence ID" value="XM_024473646.1"/>
</dbReference>
<proteinExistence type="inferred from homology"/>
<dbReference type="AlphaFoldDB" id="A0A0F9YW22"/>
<dbReference type="Pfam" id="PF06058">
    <property type="entry name" value="DCP1"/>
    <property type="match status" value="1"/>
</dbReference>
<dbReference type="GO" id="GO:0008047">
    <property type="term" value="F:enzyme activator activity"/>
    <property type="evidence" value="ECO:0007669"/>
    <property type="project" value="InterPro"/>
</dbReference>
<dbReference type="Proteomes" id="UP000034350">
    <property type="component" value="Unassembled WGS sequence"/>
</dbReference>
<accession>A0A0F9YW22</accession>
<dbReference type="GO" id="GO:0005737">
    <property type="term" value="C:cytoplasm"/>
    <property type="evidence" value="ECO:0007669"/>
    <property type="project" value="UniProtKB-SubCell"/>
</dbReference>
<sequence>MSDCVIKKIIERYLKSIDEDFLNLVLFTKYTSLYEYKNEEWASLDIYGTFVLYTRKEEDLQLTIFNRIRLNDFTIKINNLTKAKIHDDILTILTDKKETYGIWFNDKNSLFEVYKKIKQL</sequence>
<organism evidence="4 5">
    <name type="scientific">Vairimorpha ceranae</name>
    <dbReference type="NCBI Taxonomy" id="40302"/>
    <lineage>
        <taxon>Eukaryota</taxon>
        <taxon>Fungi</taxon>
        <taxon>Fungi incertae sedis</taxon>
        <taxon>Microsporidia</taxon>
        <taxon>Nosematidae</taxon>
        <taxon>Vairimorpha</taxon>
    </lineage>
</organism>
<name>A0A0F9YW22_9MICR</name>
<comment type="subcellular location">
    <subcellularLocation>
        <location evidence="1">Cytoplasm</location>
    </subcellularLocation>
</comment>
<dbReference type="Gene3D" id="2.30.29.30">
    <property type="entry name" value="Pleckstrin-homology domain (PH domain)/Phosphotyrosine-binding domain (PTB)"/>
    <property type="match status" value="1"/>
</dbReference>
<evidence type="ECO:0000313" key="4">
    <source>
        <dbReference type="EMBL" id="KKO76637.1"/>
    </source>
</evidence>
<keyword evidence="5" id="KW-1185">Reference proteome</keyword>
<dbReference type="OrthoDB" id="440673at2759"/>
<evidence type="ECO:0000256" key="1">
    <source>
        <dbReference type="ARBA" id="ARBA00004496"/>
    </source>
</evidence>
<dbReference type="EMBL" id="JPQZ01000001">
    <property type="protein sequence ID" value="KKO76637.1"/>
    <property type="molecule type" value="Genomic_DNA"/>
</dbReference>
<dbReference type="VEuPathDB" id="MicrosporidiaDB:AAJ76_100047016"/>
<gene>
    <name evidence="4" type="ORF">AAJ76_100047016</name>
</gene>
<comment type="caution">
    <text evidence="4">The sequence shown here is derived from an EMBL/GenBank/DDBJ whole genome shotgun (WGS) entry which is preliminary data.</text>
</comment>
<keyword evidence="3" id="KW-0963">Cytoplasm</keyword>
<dbReference type="InterPro" id="IPR010334">
    <property type="entry name" value="Dcp1"/>
</dbReference>
<dbReference type="SUPFAM" id="SSF50729">
    <property type="entry name" value="PH domain-like"/>
    <property type="match status" value="1"/>
</dbReference>
<dbReference type="InterPro" id="IPR011993">
    <property type="entry name" value="PH-like_dom_sf"/>
</dbReference>
<reference evidence="4 5" key="1">
    <citation type="journal article" date="2015" name="Environ. Microbiol.">
        <title>Genome analyses suggest the presence of polyploidy and recent human-driven expansions in eight global populations of the honeybee pathogen Nosema ceranae.</title>
        <authorList>
            <person name="Pelin A."/>
            <person name="Selman M."/>
            <person name="Aris-Brosou S."/>
            <person name="Farinelli L."/>
            <person name="Corradi N."/>
        </authorList>
    </citation>
    <scope>NUCLEOTIDE SEQUENCE [LARGE SCALE GENOMIC DNA]</scope>
    <source>
        <strain evidence="4 5">PA08 1199</strain>
    </source>
</reference>
<dbReference type="GO" id="GO:0000290">
    <property type="term" value="P:deadenylation-dependent decapping of nuclear-transcribed mRNA"/>
    <property type="evidence" value="ECO:0007669"/>
    <property type="project" value="InterPro"/>
</dbReference>